<dbReference type="Pfam" id="PF00873">
    <property type="entry name" value="ACR_tran"/>
    <property type="match status" value="1"/>
</dbReference>
<dbReference type="PANTHER" id="PTHR32063">
    <property type="match status" value="1"/>
</dbReference>
<feature type="transmembrane region" description="Helical" evidence="1">
    <location>
        <begin position="358"/>
        <end position="378"/>
    </location>
</feature>
<dbReference type="Proteomes" id="UP001569428">
    <property type="component" value="Unassembled WGS sequence"/>
</dbReference>
<keyword evidence="3" id="KW-1185">Reference proteome</keyword>
<evidence type="ECO:0000256" key="1">
    <source>
        <dbReference type="SAM" id="Phobius"/>
    </source>
</evidence>
<organism evidence="2 3">
    <name type="scientific">Microbulbifer epialgicus</name>
    <dbReference type="NCBI Taxonomy" id="393907"/>
    <lineage>
        <taxon>Bacteria</taxon>
        <taxon>Pseudomonadati</taxon>
        <taxon>Pseudomonadota</taxon>
        <taxon>Gammaproteobacteria</taxon>
        <taxon>Cellvibrionales</taxon>
        <taxon>Microbulbiferaceae</taxon>
        <taxon>Microbulbifer</taxon>
    </lineage>
</organism>
<dbReference type="PANTHER" id="PTHR32063:SF0">
    <property type="entry name" value="SWARMING MOTILITY PROTEIN SWRC"/>
    <property type="match status" value="1"/>
</dbReference>
<dbReference type="PRINTS" id="PR00702">
    <property type="entry name" value="ACRIFLAVINRP"/>
</dbReference>
<evidence type="ECO:0000313" key="2">
    <source>
        <dbReference type="EMBL" id="MFA0812547.1"/>
    </source>
</evidence>
<keyword evidence="1" id="KW-0812">Transmembrane</keyword>
<feature type="transmembrane region" description="Helical" evidence="1">
    <location>
        <begin position="877"/>
        <end position="901"/>
    </location>
</feature>
<dbReference type="SUPFAM" id="SSF82693">
    <property type="entry name" value="Multidrug efflux transporter AcrB pore domain, PN1, PN2, PC1 and PC2 subdomains"/>
    <property type="match status" value="2"/>
</dbReference>
<keyword evidence="1" id="KW-0472">Membrane</keyword>
<evidence type="ECO:0000313" key="3">
    <source>
        <dbReference type="Proteomes" id="UP001569428"/>
    </source>
</evidence>
<feature type="transmembrane region" description="Helical" evidence="1">
    <location>
        <begin position="429"/>
        <end position="449"/>
    </location>
</feature>
<proteinExistence type="predicted"/>
<feature type="transmembrane region" description="Helical" evidence="1">
    <location>
        <begin position="331"/>
        <end position="351"/>
    </location>
</feature>
<keyword evidence="1" id="KW-1133">Transmembrane helix</keyword>
<feature type="transmembrane region" description="Helical" evidence="1">
    <location>
        <begin position="851"/>
        <end position="870"/>
    </location>
</feature>
<dbReference type="Gene3D" id="3.30.70.1320">
    <property type="entry name" value="Multidrug efflux transporter AcrB pore domain like"/>
    <property type="match status" value="1"/>
</dbReference>
<comment type="caution">
    <text evidence="2">The sequence shown here is derived from an EMBL/GenBank/DDBJ whole genome shotgun (WGS) entry which is preliminary data.</text>
</comment>
<dbReference type="SUPFAM" id="SSF82714">
    <property type="entry name" value="Multidrug efflux transporter AcrB TolC docking domain, DN and DC subdomains"/>
    <property type="match status" value="2"/>
</dbReference>
<dbReference type="SUPFAM" id="SSF82866">
    <property type="entry name" value="Multidrug efflux transporter AcrB transmembrane domain"/>
    <property type="match status" value="2"/>
</dbReference>
<feature type="transmembrane region" description="Helical" evidence="1">
    <location>
        <begin position="522"/>
        <end position="541"/>
    </location>
</feature>
<feature type="transmembrane region" description="Helical" evidence="1">
    <location>
        <begin position="907"/>
        <end position="928"/>
    </location>
</feature>
<reference evidence="2 3" key="1">
    <citation type="submission" date="2024-08" db="EMBL/GenBank/DDBJ databases">
        <authorList>
            <person name="Ishaq N."/>
        </authorList>
    </citation>
    <scope>NUCLEOTIDE SEQUENCE [LARGE SCALE GENOMIC DNA]</scope>
    <source>
        <strain evidence="2 3">DSM 18651</strain>
    </source>
</reference>
<feature type="transmembrane region" description="Helical" evidence="1">
    <location>
        <begin position="949"/>
        <end position="972"/>
    </location>
</feature>
<sequence>MKIVEKYSQVIISCGFLLLLFGIFLGLRIPNALLPNIDRPQIALATSWPGKTAMEMEQALVAPLEQELSNLGFLEEIQTNISNGFAWTLITFHSNADMEQMYIDVLSRLNQVPNWPSQVSAPRLYNFSNGAGATLASFFLYSNGHATKQELSQAFRDHVQPEFSKIPGVASVVVSGTPMEQRIDIEFDPQGLAQASLTINEVQSRLSDLVDRSGGNLTIGSKEYALNFKGQIPIADFEKLPVATRGPHIIRLGDVASVHNRMASDWNYFALEGNRSFYFYLMPTDDINVLKTIDMIKTLMSELNEGELGRLGMEVAISRDDSKSIRSSLQLVYSSLTLGAFLACIILYWFLRDFRTLALIFTSIPVCIALVILGMYLGGRSMNVISLAGIALSIGLMVDAAIIVIENIQRLRSQGADLLTSIRQGAKEVTGALTSSTISSVIVFLPILAMQSATGQLFKDLAYTISSALIASILFALLLLPALARHLLKSPREINTTGKVQLLNRMLQRWISISLMPIGRASLRNCVLILGLPVAILVTYLSSPSVDVLPDPKQAMISTFINFESPMAVEAVEREIGQVIMDRIEQSKGKFEEQIVTYGTLCYPTMCNLYIYTQGDWDFEAFKEWINKDIVSGLIGTRIHTRQGGLLRFAMPNSRVSQLDIKGAELPVLQAAGRDLLEHLRSEFPDAQIVEGSALSNRGLRIEFEPNQDQLIRMGMTLPEFNRHLMALTDGIYIGNFYTGTNTLPFYLKAKEPANLEQFLNTEIMIVGQGLIPLRQLTSAEFTQAPDNILRVGQEVSTSLSLTPPAGIAMKDFTEQVDQSVLTFLNQSQYSNLHTQFRGSANELKIFLQEFSRILIVALIILAMLMYFALKSMKLALAVLLAIPLSFAGGMLSLRLLNIFVPQNLDVITMIGFVILMGLVVNNSILLVNQFQASRDRGMNQVAAIKNAISLRIRPIMLTSITCIFGNLPLIVSPGGSAAIYRGLATVITGGMLFSALFVLGFMSALLSLTIFDIRLDQKTTEPDGLTTGPEGKNTMRLRRAVNTSL</sequence>
<accession>A0ABV4P2K9</accession>
<feature type="transmembrane region" description="Helical" evidence="1">
    <location>
        <begin position="984"/>
        <end position="1009"/>
    </location>
</feature>
<gene>
    <name evidence="2" type="ORF">ACCI49_16660</name>
</gene>
<dbReference type="Gene3D" id="1.20.1640.10">
    <property type="entry name" value="Multidrug efflux transporter AcrB transmembrane domain"/>
    <property type="match status" value="2"/>
</dbReference>
<dbReference type="RefSeq" id="WP_371840234.1">
    <property type="nucleotide sequence ID" value="NZ_JBGMEK010000045.1"/>
</dbReference>
<dbReference type="InterPro" id="IPR001036">
    <property type="entry name" value="Acrflvin-R"/>
</dbReference>
<dbReference type="Gene3D" id="3.30.70.1430">
    <property type="entry name" value="Multidrug efflux transporter AcrB pore domain"/>
    <property type="match status" value="2"/>
</dbReference>
<feature type="transmembrane region" description="Helical" evidence="1">
    <location>
        <begin position="384"/>
        <end position="408"/>
    </location>
</feature>
<protein>
    <submittedName>
        <fullName evidence="2">Efflux RND transporter permease subunit</fullName>
    </submittedName>
</protein>
<feature type="transmembrane region" description="Helical" evidence="1">
    <location>
        <begin position="461"/>
        <end position="484"/>
    </location>
</feature>
<dbReference type="InterPro" id="IPR027463">
    <property type="entry name" value="AcrB_DN_DC_subdom"/>
</dbReference>
<name>A0ABV4P2K9_9GAMM</name>
<dbReference type="EMBL" id="JBGMEK010000045">
    <property type="protein sequence ID" value="MFA0812547.1"/>
    <property type="molecule type" value="Genomic_DNA"/>
</dbReference>
<dbReference type="Gene3D" id="3.30.2090.10">
    <property type="entry name" value="Multidrug efflux transporter AcrB TolC docking domain, DN and DC subdomains"/>
    <property type="match status" value="2"/>
</dbReference>
<dbReference type="Gene3D" id="3.30.70.1440">
    <property type="entry name" value="Multidrug efflux transporter AcrB pore domain"/>
    <property type="match status" value="1"/>
</dbReference>